<reference evidence="7 8" key="2">
    <citation type="submission" date="2017-10" db="EMBL/GenBank/DDBJ databases">
        <title>Extensive intraspecific genome diversity in a model arbuscular mycorrhizal fungus.</title>
        <authorList>
            <person name="Chen E.C.H."/>
            <person name="Morin E."/>
            <person name="Baudet D."/>
            <person name="Noel J."/>
            <person name="Ndikumana S."/>
            <person name="Charron P."/>
            <person name="St-Onge C."/>
            <person name="Giorgi J."/>
            <person name="Grigoriev I.V."/>
            <person name="Roux C."/>
            <person name="Martin F.M."/>
            <person name="Corradi N."/>
        </authorList>
    </citation>
    <scope>NUCLEOTIDE SEQUENCE [LARGE SCALE GENOMIC DNA]</scope>
    <source>
        <strain evidence="7 8">C2</strain>
    </source>
</reference>
<dbReference type="VEuPathDB" id="FungiDB:RhiirA1_393348"/>
<proteinExistence type="predicted"/>
<dbReference type="Proteomes" id="UP000233469">
    <property type="component" value="Unassembled WGS sequence"/>
</dbReference>
<evidence type="ECO:0000313" key="8">
    <source>
        <dbReference type="Proteomes" id="UP000233469"/>
    </source>
</evidence>
<dbReference type="VEuPathDB" id="FungiDB:RhiirFUN_020484"/>
<dbReference type="VEuPathDB" id="FungiDB:FUN_017936"/>
<keyword evidence="3 5" id="KW-1133">Transmembrane helix</keyword>
<dbReference type="VEuPathDB" id="FungiDB:RhiirA1_440937"/>
<feature type="transmembrane region" description="Helical" evidence="5">
    <location>
        <begin position="561"/>
        <end position="581"/>
    </location>
</feature>
<evidence type="ECO:0000259" key="6">
    <source>
        <dbReference type="Pfam" id="PF00520"/>
    </source>
</evidence>
<gene>
    <name evidence="7" type="ORF">RhiirC2_844561</name>
</gene>
<dbReference type="VEuPathDB" id="FungiDB:FUN_002665"/>
<keyword evidence="4 5" id="KW-0472">Membrane</keyword>
<reference evidence="7 8" key="1">
    <citation type="submission" date="2016-04" db="EMBL/GenBank/DDBJ databases">
        <title>Genome analyses suggest a sexual origin of heterokaryosis in a supposedly ancient asexual fungus.</title>
        <authorList>
            <person name="Ropars J."/>
            <person name="Sedzielewska K."/>
            <person name="Noel J."/>
            <person name="Charron P."/>
            <person name="Farinelli L."/>
            <person name="Marton T."/>
            <person name="Kruger M."/>
            <person name="Pelin A."/>
            <person name="Brachmann A."/>
            <person name="Corradi N."/>
        </authorList>
    </citation>
    <scope>NUCLEOTIDE SEQUENCE [LARGE SCALE GENOMIC DNA]</scope>
    <source>
        <strain evidence="7 8">C2</strain>
    </source>
</reference>
<dbReference type="EMBL" id="LLXL01000143">
    <property type="protein sequence ID" value="PKK77179.1"/>
    <property type="molecule type" value="Genomic_DNA"/>
</dbReference>
<evidence type="ECO:0000256" key="5">
    <source>
        <dbReference type="SAM" id="Phobius"/>
    </source>
</evidence>
<dbReference type="VEuPathDB" id="FungiDB:RhiirFUN_019359"/>
<evidence type="ECO:0000256" key="1">
    <source>
        <dbReference type="ARBA" id="ARBA00004141"/>
    </source>
</evidence>
<accession>A0A2N1NTH2</accession>
<sequence>MDELEKINVEETAHDVINIEETVHDVINVVPHDGKPITKMAISPKSKYIVTYSQEDRSFVCWKFIYDMKNEKKVFINEPYNAKLDFLSNGDIITYYNRGISIYSSSDNENWKCKSEHKLNEKNKIFGRVVNDKLLVLIDNIIFIIDLFELSIIPYWKVLIGIYTFQYWKVLSDVNEKEINIEEIKLNFSKNLTVININGTLYIYSNKMNEMNVSIGDIDDNSVQDFDDYSDEYIITTSNGNINIHFWRQNLKKSIDLNSLLESKEDSDIDFTHIEFMDNKVFLYLYRNKQWITKEYDRKYFKTLLLKDLDINSSNLKGVINNKNIFLNESQFIENYIIPSLKTCEIFQKIEEQNEYNLRLKSNDKREEEIILETVLSSNETKEIVISSYNTKLKFEDWEHKKHKLIVPFPNYITYPKEYSFFKELFYKPESSPFSKTQINEFYKTWNGEAIINFKWRLFGGYYYAAIWFLFTIFLISSKIINTKEKESLLSFEFRQFIWNPKKWILHIWNLFDLGAYLLPTITSIIWLRAPEINVTSLASISCLLLDIKFLLFFRAFETFGIYFAIIIGVGLLPIAFFILLEPKFDEFSENNPGDLNDPNNPWVLTTKYHQISEDGKINPNAVLVQEPDEYTNLFSNYANSLLAVYLFLIGDKNSLDAWQPKDNTVMIVLMVIFTLVIVVFLMNLFIGLLNMAIEKDNDRAFYLAQKAEILKDIELFYLLPHQRRRTDWFPDIICYYADVGEIRKARKKLMDEEALNKSDLSEIIEEKFSKLLSQV</sequence>
<dbReference type="VEuPathDB" id="FungiDB:RhiirA1_436818"/>
<feature type="transmembrane region" description="Helical" evidence="5">
    <location>
        <begin position="504"/>
        <end position="527"/>
    </location>
</feature>
<evidence type="ECO:0000256" key="4">
    <source>
        <dbReference type="ARBA" id="ARBA00023136"/>
    </source>
</evidence>
<evidence type="ECO:0000256" key="3">
    <source>
        <dbReference type="ARBA" id="ARBA00022989"/>
    </source>
</evidence>
<comment type="subcellular location">
    <subcellularLocation>
        <location evidence="1">Membrane</location>
        <topology evidence="1">Multi-pass membrane protein</topology>
    </subcellularLocation>
</comment>
<protein>
    <recommendedName>
        <fullName evidence="6">Ion transport domain-containing protein</fullName>
    </recommendedName>
</protein>
<feature type="transmembrane region" description="Helical" evidence="5">
    <location>
        <begin position="666"/>
        <end position="690"/>
    </location>
</feature>
<evidence type="ECO:0000313" key="7">
    <source>
        <dbReference type="EMBL" id="PKK77179.1"/>
    </source>
</evidence>
<feature type="domain" description="Ion transport" evidence="6">
    <location>
        <begin position="625"/>
        <end position="700"/>
    </location>
</feature>
<organism evidence="7 8">
    <name type="scientific">Rhizophagus irregularis</name>
    <dbReference type="NCBI Taxonomy" id="588596"/>
    <lineage>
        <taxon>Eukaryota</taxon>
        <taxon>Fungi</taxon>
        <taxon>Fungi incertae sedis</taxon>
        <taxon>Mucoromycota</taxon>
        <taxon>Glomeromycotina</taxon>
        <taxon>Glomeromycetes</taxon>
        <taxon>Glomerales</taxon>
        <taxon>Glomeraceae</taxon>
        <taxon>Rhizophagus</taxon>
    </lineage>
</organism>
<dbReference type="InterPro" id="IPR005821">
    <property type="entry name" value="Ion_trans_dom"/>
</dbReference>
<evidence type="ECO:0000256" key="2">
    <source>
        <dbReference type="ARBA" id="ARBA00022692"/>
    </source>
</evidence>
<dbReference type="Gene3D" id="1.10.287.70">
    <property type="match status" value="1"/>
</dbReference>
<keyword evidence="2 5" id="KW-0812">Transmembrane</keyword>
<feature type="transmembrane region" description="Helical" evidence="5">
    <location>
        <begin position="462"/>
        <end position="483"/>
    </location>
</feature>
<comment type="caution">
    <text evidence="7">The sequence shown here is derived from an EMBL/GenBank/DDBJ whole genome shotgun (WGS) entry which is preliminary data.</text>
</comment>
<dbReference type="AlphaFoldDB" id="A0A2N1NTH2"/>
<dbReference type="SUPFAM" id="SSF101908">
    <property type="entry name" value="Putative isomerase YbhE"/>
    <property type="match status" value="1"/>
</dbReference>
<name>A0A2N1NTH2_9GLOM</name>
<dbReference type="Pfam" id="PF00520">
    <property type="entry name" value="Ion_trans"/>
    <property type="match status" value="1"/>
</dbReference>